<dbReference type="InterPro" id="IPR036390">
    <property type="entry name" value="WH_DNA-bd_sf"/>
</dbReference>
<dbReference type="RefSeq" id="WP_184791116.1">
    <property type="nucleotide sequence ID" value="NZ_BONT01000008.1"/>
</dbReference>
<dbReference type="Gene3D" id="1.10.10.10">
    <property type="entry name" value="Winged helix-like DNA-binding domain superfamily/Winged helix DNA-binding domain"/>
    <property type="match status" value="1"/>
</dbReference>
<dbReference type="PRINTS" id="PR00033">
    <property type="entry name" value="HTHASNC"/>
</dbReference>
<dbReference type="Pfam" id="PF13412">
    <property type="entry name" value="HTH_24"/>
    <property type="match status" value="1"/>
</dbReference>
<dbReference type="InterPro" id="IPR036388">
    <property type="entry name" value="WH-like_DNA-bd_sf"/>
</dbReference>
<dbReference type="Pfam" id="PF01037">
    <property type="entry name" value="AsnC_trans_reg"/>
    <property type="match status" value="1"/>
</dbReference>
<dbReference type="SUPFAM" id="SSF54909">
    <property type="entry name" value="Dimeric alpha+beta barrel"/>
    <property type="match status" value="1"/>
</dbReference>
<dbReference type="Gene3D" id="3.30.70.920">
    <property type="match status" value="1"/>
</dbReference>
<reference evidence="5 6" key="1">
    <citation type="submission" date="2020-08" db="EMBL/GenBank/DDBJ databases">
        <title>Genomic Encyclopedia of Type Strains, Phase IV (KMG-IV): sequencing the most valuable type-strain genomes for metagenomic binning, comparative biology and taxonomic classification.</title>
        <authorList>
            <person name="Goeker M."/>
        </authorList>
    </citation>
    <scope>NUCLEOTIDE SEQUENCE [LARGE SCALE GENOMIC DNA]</scope>
    <source>
        <strain evidence="5 6">YIM 65646</strain>
    </source>
</reference>
<organism evidence="5 6">
    <name type="scientific">Phytomonospora endophytica</name>
    <dbReference type="NCBI Taxonomy" id="714109"/>
    <lineage>
        <taxon>Bacteria</taxon>
        <taxon>Bacillati</taxon>
        <taxon>Actinomycetota</taxon>
        <taxon>Actinomycetes</taxon>
        <taxon>Micromonosporales</taxon>
        <taxon>Micromonosporaceae</taxon>
        <taxon>Phytomonospora</taxon>
    </lineage>
</organism>
<name>A0A841FY88_9ACTN</name>
<protein>
    <submittedName>
        <fullName evidence="5">DNA-binding Lrp family transcriptional regulator</fullName>
    </submittedName>
</protein>
<dbReference type="InterPro" id="IPR011008">
    <property type="entry name" value="Dimeric_a/b-barrel"/>
</dbReference>
<evidence type="ECO:0000256" key="1">
    <source>
        <dbReference type="ARBA" id="ARBA00023015"/>
    </source>
</evidence>
<feature type="domain" description="HTH asnC-type" evidence="4">
    <location>
        <begin position="1"/>
        <end position="62"/>
    </location>
</feature>
<keyword evidence="2 5" id="KW-0238">DNA-binding</keyword>
<dbReference type="SUPFAM" id="SSF46785">
    <property type="entry name" value="Winged helix' DNA-binding domain"/>
    <property type="match status" value="1"/>
</dbReference>
<keyword evidence="3" id="KW-0804">Transcription</keyword>
<dbReference type="AlphaFoldDB" id="A0A841FY88"/>
<dbReference type="GO" id="GO:0043200">
    <property type="term" value="P:response to amino acid"/>
    <property type="evidence" value="ECO:0007669"/>
    <property type="project" value="TreeGrafter"/>
</dbReference>
<dbReference type="InterPro" id="IPR000485">
    <property type="entry name" value="AsnC-type_HTH_dom"/>
</dbReference>
<dbReference type="InterPro" id="IPR019888">
    <property type="entry name" value="Tscrpt_reg_AsnC-like"/>
</dbReference>
<accession>A0A841FY88</accession>
<dbReference type="PANTHER" id="PTHR30154:SF34">
    <property type="entry name" value="TRANSCRIPTIONAL REGULATOR AZLB"/>
    <property type="match status" value="1"/>
</dbReference>
<dbReference type="GO" id="GO:0043565">
    <property type="term" value="F:sequence-specific DNA binding"/>
    <property type="evidence" value="ECO:0007669"/>
    <property type="project" value="InterPro"/>
</dbReference>
<dbReference type="GO" id="GO:0005829">
    <property type="term" value="C:cytosol"/>
    <property type="evidence" value="ECO:0007669"/>
    <property type="project" value="TreeGrafter"/>
</dbReference>
<evidence type="ECO:0000256" key="3">
    <source>
        <dbReference type="ARBA" id="ARBA00023163"/>
    </source>
</evidence>
<dbReference type="PANTHER" id="PTHR30154">
    <property type="entry name" value="LEUCINE-RESPONSIVE REGULATORY PROTEIN"/>
    <property type="match status" value="1"/>
</dbReference>
<dbReference type="SMART" id="SM00344">
    <property type="entry name" value="HTH_ASNC"/>
    <property type="match status" value="1"/>
</dbReference>
<evidence type="ECO:0000256" key="2">
    <source>
        <dbReference type="ARBA" id="ARBA00023125"/>
    </source>
</evidence>
<dbReference type="EMBL" id="JACHGT010000016">
    <property type="protein sequence ID" value="MBB6038317.1"/>
    <property type="molecule type" value="Genomic_DNA"/>
</dbReference>
<keyword evidence="1" id="KW-0805">Transcription regulation</keyword>
<evidence type="ECO:0000313" key="5">
    <source>
        <dbReference type="EMBL" id="MBB6038317.1"/>
    </source>
</evidence>
<evidence type="ECO:0000313" key="6">
    <source>
        <dbReference type="Proteomes" id="UP000548476"/>
    </source>
</evidence>
<proteinExistence type="predicted"/>
<keyword evidence="6" id="KW-1185">Reference proteome</keyword>
<evidence type="ECO:0000259" key="4">
    <source>
        <dbReference type="PROSITE" id="PS50956"/>
    </source>
</evidence>
<comment type="caution">
    <text evidence="5">The sequence shown here is derived from an EMBL/GenBank/DDBJ whole genome shotgun (WGS) entry which is preliminary data.</text>
</comment>
<sequence length="151" mass="17250">MDERDAELIRLIQTDARLSSRELARRLDISPSTCLERLRSLTRRGVIKGYHADIDLPALNRGTQAFVAVVLRLPARPQIDAFKAAVGEWWEVLSLSVVSGEDDFVLHVAVENPERLHAFLVDRLAKRKEIARFRTTLIFERTERAVVEYLG</sequence>
<dbReference type="InterPro" id="IPR019887">
    <property type="entry name" value="Tscrpt_reg_AsnC/Lrp_C"/>
</dbReference>
<gene>
    <name evidence="5" type="ORF">HNR73_006200</name>
</gene>
<dbReference type="Proteomes" id="UP000548476">
    <property type="component" value="Unassembled WGS sequence"/>
</dbReference>
<dbReference type="PROSITE" id="PS50956">
    <property type="entry name" value="HTH_ASNC_2"/>
    <property type="match status" value="1"/>
</dbReference>